<dbReference type="STRING" id="656061.D5G836"/>
<dbReference type="GO" id="GO:0005737">
    <property type="term" value="C:cytoplasm"/>
    <property type="evidence" value="ECO:0007669"/>
    <property type="project" value="TreeGrafter"/>
</dbReference>
<feature type="region of interest" description="Disordered" evidence="2">
    <location>
        <begin position="1"/>
        <end position="87"/>
    </location>
</feature>
<dbReference type="EMBL" id="FN430039">
    <property type="protein sequence ID" value="CAZ80679.1"/>
    <property type="molecule type" value="Genomic_DNA"/>
</dbReference>
<protein>
    <submittedName>
        <fullName evidence="3">(Perigord truffle) hypothetical protein</fullName>
    </submittedName>
</protein>
<sequence length="662" mass="70867">MGNTSTKERSLTPPHGSHHQSSANLPSSSRRGGPSGTGRLSNTLLGGPGDNGGGAGGGYSGRGRSRHGDLFGLNGRETRERDREAEREARELRKAERERERLKERERSLREESVDGGFLVTQGVYTGVEDFRDKIVRQLMIERRLAPFFKGLSDHDSNWTDSQLVAAVKGLPIPSPSATPSIHDPLQSPTPPRSPGPSDSTNNLTIPIATRSRSHSYTSETSNRSETSTPTLNFGSRSRAKTISISSPHNPTLASIASPLETNDPSRIVDGRPIEAVLYKSAVECPICFLYYPPYLNKTRCCDQEICSECFVQIKRPDPHLPEHHDDPNNPSSSNSSPDQLISEPATCPFCVEPEFGVIYSPPPFWRGIQYVTNTATTSSGSNSTSSTPPQTVPLSPSHPPQSPGRRPVLSVTSPEVVTTDRIRPDWSQKLATARSHAARRAAAATALHTAAYLMSPSPASSSSSATPGNNPPSTFSSRRLIRRAQAELLAPSQPPPPSTLASSSNNTSNAIATDYLSRRSRMVDLEEMMLLEAIRLSLQEEEQRKNKPAEGKGKSVERTDSSDTAAKAGCSSGADGDSGAEENASGGLESIFNFRSFEQMIAGQEARRQRPRLCTEEGGGGGGGSDVGKGKGKDGSSSSSGGDAGNVEDLRSAKGKIVDRS</sequence>
<evidence type="ECO:0000256" key="1">
    <source>
        <dbReference type="ARBA" id="ARBA00010402"/>
    </source>
</evidence>
<feature type="compositionally biased region" description="Low complexity" evidence="2">
    <location>
        <begin position="329"/>
        <end position="339"/>
    </location>
</feature>
<feature type="compositionally biased region" description="Low complexity" evidence="2">
    <location>
        <begin position="377"/>
        <end position="396"/>
    </location>
</feature>
<feature type="compositionally biased region" description="Low complexity" evidence="2">
    <location>
        <begin position="456"/>
        <end position="475"/>
    </location>
</feature>
<dbReference type="GeneID" id="9184152"/>
<organism evidence="3 4">
    <name type="scientific">Tuber melanosporum (strain Mel28)</name>
    <name type="common">Perigord black truffle</name>
    <dbReference type="NCBI Taxonomy" id="656061"/>
    <lineage>
        <taxon>Eukaryota</taxon>
        <taxon>Fungi</taxon>
        <taxon>Dikarya</taxon>
        <taxon>Ascomycota</taxon>
        <taxon>Pezizomycotina</taxon>
        <taxon>Pezizomycetes</taxon>
        <taxon>Pezizales</taxon>
        <taxon>Tuberaceae</taxon>
        <taxon>Tuber</taxon>
    </lineage>
</organism>
<feature type="compositionally biased region" description="Gly residues" evidence="2">
    <location>
        <begin position="46"/>
        <end position="61"/>
    </location>
</feature>
<dbReference type="InterPro" id="IPR003903">
    <property type="entry name" value="UIM_dom"/>
</dbReference>
<feature type="region of interest" description="Disordered" evidence="2">
    <location>
        <begin position="456"/>
        <end position="477"/>
    </location>
</feature>
<reference evidence="3 4" key="1">
    <citation type="journal article" date="2010" name="Nature">
        <title>Perigord black truffle genome uncovers evolutionary origins and mechanisms of symbiosis.</title>
        <authorList>
            <person name="Martin F."/>
            <person name="Kohler A."/>
            <person name="Murat C."/>
            <person name="Balestrini R."/>
            <person name="Coutinho P.M."/>
            <person name="Jaillon O."/>
            <person name="Montanini B."/>
            <person name="Morin E."/>
            <person name="Noel B."/>
            <person name="Percudani R."/>
            <person name="Porcel B."/>
            <person name="Rubini A."/>
            <person name="Amicucci A."/>
            <person name="Amselem J."/>
            <person name="Anthouard V."/>
            <person name="Arcioni S."/>
            <person name="Artiguenave F."/>
            <person name="Aury J.M."/>
            <person name="Ballario P."/>
            <person name="Bolchi A."/>
            <person name="Brenna A."/>
            <person name="Brun A."/>
            <person name="Buee M."/>
            <person name="Cantarel B."/>
            <person name="Chevalier G."/>
            <person name="Couloux A."/>
            <person name="Da Silva C."/>
            <person name="Denoeud F."/>
            <person name="Duplessis S."/>
            <person name="Ghignone S."/>
            <person name="Hilselberger B."/>
            <person name="Iotti M."/>
            <person name="Marcais B."/>
            <person name="Mello A."/>
            <person name="Miranda M."/>
            <person name="Pacioni G."/>
            <person name="Quesneville H."/>
            <person name="Riccioni C."/>
            <person name="Ruotolo R."/>
            <person name="Splivallo R."/>
            <person name="Stocchi V."/>
            <person name="Tisserant E."/>
            <person name="Viscomi A.R."/>
            <person name="Zambonelli A."/>
            <person name="Zampieri E."/>
            <person name="Henrissat B."/>
            <person name="Lebrun M.H."/>
            <person name="Paolocci F."/>
            <person name="Bonfante P."/>
            <person name="Ottonello S."/>
            <person name="Wincker P."/>
        </authorList>
    </citation>
    <scope>NUCLEOTIDE SEQUENCE [LARGE SCALE GENOMIC DNA]</scope>
    <source>
        <strain evidence="3 4">Mel28</strain>
    </source>
</reference>
<dbReference type="FunCoup" id="D5G836">
    <property type="interactions" value="36"/>
</dbReference>
<feature type="compositionally biased region" description="Low complexity" evidence="2">
    <location>
        <begin position="216"/>
        <end position="231"/>
    </location>
</feature>
<feature type="compositionally biased region" description="Basic and acidic residues" evidence="2">
    <location>
        <begin position="649"/>
        <end position="662"/>
    </location>
</feature>
<feature type="compositionally biased region" description="Basic and acidic residues" evidence="2">
    <location>
        <begin position="542"/>
        <end position="562"/>
    </location>
</feature>
<proteinExistence type="inferred from homology"/>
<feature type="compositionally biased region" description="Basic and acidic residues" evidence="2">
    <location>
        <begin position="76"/>
        <end position="87"/>
    </location>
</feature>
<feature type="compositionally biased region" description="Low complexity" evidence="2">
    <location>
        <begin position="566"/>
        <end position="578"/>
    </location>
</feature>
<dbReference type="eggNOG" id="KOG2789">
    <property type="taxonomic scope" value="Eukaryota"/>
</dbReference>
<feature type="compositionally biased region" description="Polar residues" evidence="2">
    <location>
        <begin position="232"/>
        <end position="265"/>
    </location>
</feature>
<feature type="region of interest" description="Disordered" evidence="2">
    <location>
        <begin position="542"/>
        <end position="588"/>
    </location>
</feature>
<feature type="compositionally biased region" description="Gly residues" evidence="2">
    <location>
        <begin position="618"/>
        <end position="628"/>
    </location>
</feature>
<keyword evidence="4" id="KW-1185">Reference proteome</keyword>
<evidence type="ECO:0000313" key="3">
    <source>
        <dbReference type="EMBL" id="CAZ80679.1"/>
    </source>
</evidence>
<dbReference type="RefSeq" id="XP_002836488.1">
    <property type="nucleotide sequence ID" value="XM_002836442.1"/>
</dbReference>
<dbReference type="OMA" id="FSTSWAE"/>
<dbReference type="InParanoid" id="D5G836"/>
<evidence type="ECO:0000313" key="4">
    <source>
        <dbReference type="Proteomes" id="UP000006911"/>
    </source>
</evidence>
<dbReference type="InterPro" id="IPR039301">
    <property type="entry name" value="Sip5/DA2"/>
</dbReference>
<dbReference type="CDD" id="cd24139">
    <property type="entry name" value="SIP5-like"/>
    <property type="match status" value="1"/>
</dbReference>
<name>D5G836_TUBMM</name>
<feature type="region of interest" description="Disordered" evidence="2">
    <location>
        <begin position="171"/>
        <end position="266"/>
    </location>
</feature>
<feature type="compositionally biased region" description="Low complexity" evidence="2">
    <location>
        <begin position="25"/>
        <end position="41"/>
    </location>
</feature>
<dbReference type="HOGENOM" id="CLU_009068_2_0_1"/>
<feature type="region of interest" description="Disordered" evidence="2">
    <location>
        <begin position="321"/>
        <end position="342"/>
    </location>
</feature>
<dbReference type="PROSITE" id="PS50330">
    <property type="entry name" value="UIM"/>
    <property type="match status" value="1"/>
</dbReference>
<accession>D5G836</accession>
<dbReference type="PANTHER" id="PTHR31315:SF1">
    <property type="entry name" value="PROTEIN SIP5"/>
    <property type="match status" value="1"/>
</dbReference>
<dbReference type="KEGG" id="tml:GSTUM_00002793001"/>
<feature type="region of interest" description="Disordered" evidence="2">
    <location>
        <begin position="603"/>
        <end position="662"/>
    </location>
</feature>
<gene>
    <name evidence="3" type="ORF">GSTUM_00002793001</name>
</gene>
<comment type="similarity">
    <text evidence="1">Belongs to the SIP5 family.</text>
</comment>
<feature type="region of interest" description="Disordered" evidence="2">
    <location>
        <begin position="377"/>
        <end position="424"/>
    </location>
</feature>
<dbReference type="PANTHER" id="PTHR31315">
    <property type="entry name" value="PROTEIN SIP5"/>
    <property type="match status" value="1"/>
</dbReference>
<feature type="compositionally biased region" description="Basic and acidic residues" evidence="2">
    <location>
        <begin position="1"/>
        <end position="10"/>
    </location>
</feature>
<evidence type="ECO:0000256" key="2">
    <source>
        <dbReference type="SAM" id="MobiDB-lite"/>
    </source>
</evidence>
<dbReference type="AlphaFoldDB" id="D5G836"/>
<dbReference type="Proteomes" id="UP000006911">
    <property type="component" value="Unassembled WGS sequence"/>
</dbReference>